<evidence type="ECO:0000313" key="1">
    <source>
        <dbReference type="EMBL" id="ARP86273.1"/>
    </source>
</evidence>
<dbReference type="EMBL" id="CP021109">
    <property type="protein sequence ID" value="ARP86273.1"/>
    <property type="molecule type" value="Genomic_DNA"/>
</dbReference>
<proteinExistence type="predicted"/>
<dbReference type="Proteomes" id="UP000194139">
    <property type="component" value="Chromosome"/>
</dbReference>
<organism evidence="1 2">
    <name type="scientific">Bordetella genomosp. 9</name>
    <dbReference type="NCBI Taxonomy" id="1416803"/>
    <lineage>
        <taxon>Bacteria</taxon>
        <taxon>Pseudomonadati</taxon>
        <taxon>Pseudomonadota</taxon>
        <taxon>Betaproteobacteria</taxon>
        <taxon>Burkholderiales</taxon>
        <taxon>Alcaligenaceae</taxon>
        <taxon>Bordetella</taxon>
    </lineage>
</organism>
<dbReference type="AlphaFoldDB" id="A0A1W6Z0A7"/>
<reference evidence="1 2" key="1">
    <citation type="submission" date="2017-05" db="EMBL/GenBank/DDBJ databases">
        <title>Complete and WGS of Bordetella genogroups.</title>
        <authorList>
            <person name="Spilker T."/>
            <person name="LiPuma J."/>
        </authorList>
    </citation>
    <scope>NUCLEOTIDE SEQUENCE [LARGE SCALE GENOMIC DNA]</scope>
    <source>
        <strain evidence="1 2">AU17164</strain>
    </source>
</reference>
<sequence length="192" mass="21416">MDIKTLEALGVSVEDLSDRIVDQAVDALLSSTGFNPDTEEETRYESRFKREIEARIQKAVDEKIAALAEVHLIPRVGELIESANMVKTNQWGESKSPPMTFKEYIAHRAEVYMSEDVDFHGKSKQECKDSYNWRSCGPRLTVLMQMYIRDTLEKHAKAAVNDVNKAIAKNIEKAAKDAITAAAAAVKVQATA</sequence>
<name>A0A1W6Z0A7_9BORD</name>
<protein>
    <submittedName>
        <fullName evidence="1">Uncharacterized protein</fullName>
    </submittedName>
</protein>
<evidence type="ECO:0000313" key="2">
    <source>
        <dbReference type="Proteomes" id="UP000194139"/>
    </source>
</evidence>
<gene>
    <name evidence="1" type="ORF">CAL13_08725</name>
</gene>
<keyword evidence="2" id="KW-1185">Reference proteome</keyword>
<accession>A0A1W6Z0A7</accession>